<accession>A0A243BJ11</accession>
<keyword evidence="1" id="KW-1133">Transmembrane helix</keyword>
<name>A0A243BJ11_BACTU</name>
<gene>
    <name evidence="2" type="ORF">BK742_08490</name>
</gene>
<reference evidence="2 3" key="1">
    <citation type="submission" date="2016-10" db="EMBL/GenBank/DDBJ databases">
        <title>Comparative genomics of Bacillus thuringiensis reveals a path to pathogens against multiple invertebrate hosts.</title>
        <authorList>
            <person name="Zheng J."/>
            <person name="Gao Q."/>
            <person name="Liu H."/>
            <person name="Peng D."/>
            <person name="Ruan L."/>
            <person name="Sun M."/>
        </authorList>
    </citation>
    <scope>NUCLEOTIDE SEQUENCE [LARGE SCALE GENOMIC DNA]</scope>
    <source>
        <strain evidence="2">BGSC 4BX1</strain>
    </source>
</reference>
<sequence length="75" mass="8497">MEMASIHITLFHMKGIIITCYSIYNAKNLTGTRQKSDPESSIIQNEAISTIPPNKLHAIACIIHKTKVVPYEYHQ</sequence>
<dbReference type="AlphaFoldDB" id="A0A243BJ11"/>
<proteinExistence type="predicted"/>
<protein>
    <submittedName>
        <fullName evidence="2">Uncharacterized protein</fullName>
    </submittedName>
</protein>
<evidence type="ECO:0000256" key="1">
    <source>
        <dbReference type="SAM" id="Phobius"/>
    </source>
</evidence>
<evidence type="ECO:0000313" key="3">
    <source>
        <dbReference type="Proteomes" id="UP000195089"/>
    </source>
</evidence>
<comment type="caution">
    <text evidence="2">The sequence shown here is derived from an EMBL/GenBank/DDBJ whole genome shotgun (WGS) entry which is preliminary data.</text>
</comment>
<organism evidence="2 3">
    <name type="scientific">Bacillus thuringiensis serovar pingluonsis</name>
    <dbReference type="NCBI Taxonomy" id="180881"/>
    <lineage>
        <taxon>Bacteria</taxon>
        <taxon>Bacillati</taxon>
        <taxon>Bacillota</taxon>
        <taxon>Bacilli</taxon>
        <taxon>Bacillales</taxon>
        <taxon>Bacillaceae</taxon>
        <taxon>Bacillus</taxon>
        <taxon>Bacillus cereus group</taxon>
    </lineage>
</organism>
<keyword evidence="1" id="KW-0472">Membrane</keyword>
<evidence type="ECO:0000313" key="2">
    <source>
        <dbReference type="EMBL" id="OTY47081.1"/>
    </source>
</evidence>
<keyword evidence="1" id="KW-0812">Transmembrane</keyword>
<feature type="transmembrane region" description="Helical" evidence="1">
    <location>
        <begin position="6"/>
        <end position="24"/>
    </location>
</feature>
<dbReference type="Proteomes" id="UP000195089">
    <property type="component" value="Unassembled WGS sequence"/>
</dbReference>
<dbReference type="EMBL" id="NFDL01000031">
    <property type="protein sequence ID" value="OTY47081.1"/>
    <property type="molecule type" value="Genomic_DNA"/>
</dbReference>